<dbReference type="EMBL" id="FNRA01000014">
    <property type="protein sequence ID" value="SEB17756.1"/>
    <property type="molecule type" value="Genomic_DNA"/>
</dbReference>
<keyword evidence="1" id="KW-0472">Membrane</keyword>
<gene>
    <name evidence="2" type="ORF">SAMN05443550_11415</name>
</gene>
<reference evidence="2 3" key="1">
    <citation type="submission" date="2016-10" db="EMBL/GenBank/DDBJ databases">
        <authorList>
            <person name="de Groot N.N."/>
        </authorList>
    </citation>
    <scope>NUCLEOTIDE SEQUENCE [LARGE SCALE GENOMIC DNA]</scope>
    <source>
        <strain evidence="2 3">DSM 19033</strain>
    </source>
</reference>
<evidence type="ECO:0000313" key="2">
    <source>
        <dbReference type="EMBL" id="SEB17756.1"/>
    </source>
</evidence>
<dbReference type="Proteomes" id="UP000198850">
    <property type="component" value="Unassembled WGS sequence"/>
</dbReference>
<dbReference type="OrthoDB" id="662620at2"/>
<keyword evidence="1" id="KW-1133">Transmembrane helix</keyword>
<dbReference type="STRING" id="425514.SAMN05443550_11415"/>
<proteinExistence type="predicted"/>
<evidence type="ECO:0008006" key="4">
    <source>
        <dbReference type="Google" id="ProtNLM"/>
    </source>
</evidence>
<dbReference type="RefSeq" id="WP_090559647.1">
    <property type="nucleotide sequence ID" value="NZ_FNRA01000014.1"/>
</dbReference>
<accession>A0A1H4H7S2</accession>
<organism evidence="2 3">
    <name type="scientific">Pedobacter hartonius</name>
    <dbReference type="NCBI Taxonomy" id="425514"/>
    <lineage>
        <taxon>Bacteria</taxon>
        <taxon>Pseudomonadati</taxon>
        <taxon>Bacteroidota</taxon>
        <taxon>Sphingobacteriia</taxon>
        <taxon>Sphingobacteriales</taxon>
        <taxon>Sphingobacteriaceae</taxon>
        <taxon>Pedobacter</taxon>
    </lineage>
</organism>
<protein>
    <recommendedName>
        <fullName evidence="4">Four helix bundle sensory module for signal transduction</fullName>
    </recommendedName>
</protein>
<keyword evidence="1" id="KW-0812">Transmembrane</keyword>
<keyword evidence="3" id="KW-1185">Reference proteome</keyword>
<feature type="transmembrane region" description="Helical" evidence="1">
    <location>
        <begin position="12"/>
        <end position="35"/>
    </location>
</feature>
<evidence type="ECO:0000256" key="1">
    <source>
        <dbReference type="SAM" id="Phobius"/>
    </source>
</evidence>
<sequence>MKPINAKELNKSYRVFSLNFLALAAFSILCVYFFFASTQYDYDLLSDNMKKSRQLLARRREINTQFDLILLRFKQLSRFTSTNSEEMNNQSVMIDEIQNANFKIKETIKQQQSTAGSFLLYKKMTDDVAQMAGIQDSLFTTRFRIESTKTQLESCLQVNHSASAALSGQLFKR</sequence>
<name>A0A1H4H7S2_9SPHI</name>
<dbReference type="AlphaFoldDB" id="A0A1H4H7S2"/>
<evidence type="ECO:0000313" key="3">
    <source>
        <dbReference type="Proteomes" id="UP000198850"/>
    </source>
</evidence>